<feature type="compositionally biased region" description="Basic and acidic residues" evidence="1">
    <location>
        <begin position="450"/>
        <end position="462"/>
    </location>
</feature>
<organism evidence="2 3">
    <name type="scientific">Caenorhabditis auriculariae</name>
    <dbReference type="NCBI Taxonomy" id="2777116"/>
    <lineage>
        <taxon>Eukaryota</taxon>
        <taxon>Metazoa</taxon>
        <taxon>Ecdysozoa</taxon>
        <taxon>Nematoda</taxon>
        <taxon>Chromadorea</taxon>
        <taxon>Rhabditida</taxon>
        <taxon>Rhabditina</taxon>
        <taxon>Rhabditomorpha</taxon>
        <taxon>Rhabditoidea</taxon>
        <taxon>Rhabditidae</taxon>
        <taxon>Peloderinae</taxon>
        <taxon>Caenorhabditis</taxon>
    </lineage>
</organism>
<feature type="compositionally biased region" description="Basic and acidic residues" evidence="1">
    <location>
        <begin position="271"/>
        <end position="283"/>
    </location>
</feature>
<evidence type="ECO:0000256" key="1">
    <source>
        <dbReference type="SAM" id="MobiDB-lite"/>
    </source>
</evidence>
<dbReference type="OrthoDB" id="5860297at2759"/>
<dbReference type="Proteomes" id="UP000835052">
    <property type="component" value="Unassembled WGS sequence"/>
</dbReference>
<comment type="caution">
    <text evidence="2">The sequence shown here is derived from an EMBL/GenBank/DDBJ whole genome shotgun (WGS) entry which is preliminary data.</text>
</comment>
<gene>
    <name evidence="2" type="ORF">CAUJ_LOCUS12386</name>
</gene>
<accession>A0A8S1HMG7</accession>
<evidence type="ECO:0000313" key="2">
    <source>
        <dbReference type="EMBL" id="CAD6196472.1"/>
    </source>
</evidence>
<feature type="compositionally biased region" description="Polar residues" evidence="1">
    <location>
        <begin position="463"/>
        <end position="475"/>
    </location>
</feature>
<feature type="region of interest" description="Disordered" evidence="1">
    <location>
        <begin position="56"/>
        <end position="239"/>
    </location>
</feature>
<feature type="compositionally biased region" description="Basic and acidic residues" evidence="1">
    <location>
        <begin position="199"/>
        <end position="209"/>
    </location>
</feature>
<protein>
    <submittedName>
        <fullName evidence="2">Uncharacterized protein</fullName>
    </submittedName>
</protein>
<evidence type="ECO:0000313" key="3">
    <source>
        <dbReference type="Proteomes" id="UP000835052"/>
    </source>
</evidence>
<dbReference type="EMBL" id="CAJGYM010000072">
    <property type="protein sequence ID" value="CAD6196472.1"/>
    <property type="molecule type" value="Genomic_DNA"/>
</dbReference>
<dbReference type="AlphaFoldDB" id="A0A8S1HMG7"/>
<feature type="compositionally biased region" description="Basic and acidic residues" evidence="1">
    <location>
        <begin position="311"/>
        <end position="334"/>
    </location>
</feature>
<feature type="compositionally biased region" description="Basic and acidic residues" evidence="1">
    <location>
        <begin position="220"/>
        <end position="233"/>
    </location>
</feature>
<sequence length="513" mass="57768">MMIVHDVSNFSNNMYVFVFSGVVLPLLAFARQQQFYHPDIQPSYSRQTPYREASLIPEPTFGIGHGRPFAKEDDGYRRQWPSSFPDGFFSGDGPRHRGREKARPGSGESGGDEDRRPEFLKNSDQKHSRGREPLRSTSEESRASNEENRSPRVVSHPFLHERKGLQFSSEENIPRSEHSSNSPASEAEEKAYEKKRRIPFPEEKKEDLKLTPARFSSNSKENENQIVESDKSRTGTKLVGVNMQMVAGFYPRKSVQDDRRELPGRFTPTSEAEKTKAQKEDAKLSGVLMSLKKGNPNIPSDSMEETQNTKVAERRESRSEKNAELEKGHGRERPFPASQFPDFNGFRPFQSVFPSGGFGGFGSAEGSPWNRPRSPANRPPWDVDGSNEDRRAPNRRDPHERNEKQKNKPLSESFPEEVTPSGEDERKSLEAAEKPAEIKSKQSFPMPESLQDRQKKDNDRIKTSYSKSQVSSNPLTSATATNAEASNSTSPTKGPSEENIILPTEPLKSSPLI</sequence>
<feature type="compositionally biased region" description="Basic and acidic residues" evidence="1">
    <location>
        <begin position="387"/>
        <end position="406"/>
    </location>
</feature>
<name>A0A8S1HMG7_9PELO</name>
<reference evidence="2" key="1">
    <citation type="submission" date="2020-10" db="EMBL/GenBank/DDBJ databases">
        <authorList>
            <person name="Kikuchi T."/>
        </authorList>
    </citation>
    <scope>NUCLEOTIDE SEQUENCE</scope>
    <source>
        <strain evidence="2">NKZ352</strain>
    </source>
</reference>
<feature type="region of interest" description="Disordered" evidence="1">
    <location>
        <begin position="252"/>
        <end position="513"/>
    </location>
</feature>
<proteinExistence type="predicted"/>
<feature type="compositionally biased region" description="Polar residues" evidence="1">
    <location>
        <begin position="297"/>
        <end position="310"/>
    </location>
</feature>
<feature type="compositionally biased region" description="Low complexity" evidence="1">
    <location>
        <begin position="476"/>
        <end position="490"/>
    </location>
</feature>
<feature type="compositionally biased region" description="Basic and acidic residues" evidence="1">
    <location>
        <begin position="423"/>
        <end position="440"/>
    </location>
</feature>
<keyword evidence="3" id="KW-1185">Reference proteome</keyword>
<feature type="compositionally biased region" description="Basic and acidic residues" evidence="1">
    <location>
        <begin position="254"/>
        <end position="263"/>
    </location>
</feature>
<feature type="compositionally biased region" description="Basic and acidic residues" evidence="1">
    <location>
        <begin position="112"/>
        <end position="150"/>
    </location>
</feature>